<accession>A0ABV3IEK2</accession>
<gene>
    <name evidence="2" type="ORF">MRBLBA1_003598</name>
</gene>
<dbReference type="Pfam" id="PF14021">
    <property type="entry name" value="TNT"/>
    <property type="match status" value="1"/>
</dbReference>
<name>A0ABV3IEK2_9BACI</name>
<dbReference type="Proteomes" id="UP001552502">
    <property type="component" value="Unassembled WGS sequence"/>
</dbReference>
<organism evidence="2 3">
    <name type="scientific">Bacillus proteolyticus</name>
    <dbReference type="NCBI Taxonomy" id="2026192"/>
    <lineage>
        <taxon>Bacteria</taxon>
        <taxon>Bacillati</taxon>
        <taxon>Bacillota</taxon>
        <taxon>Bacilli</taxon>
        <taxon>Bacillales</taxon>
        <taxon>Bacillaceae</taxon>
        <taxon>Bacillus</taxon>
        <taxon>Bacillus cereus group</taxon>
    </lineage>
</organism>
<feature type="domain" description="TNT" evidence="1">
    <location>
        <begin position="2"/>
        <end position="49"/>
    </location>
</feature>
<dbReference type="InterPro" id="IPR025331">
    <property type="entry name" value="TNT"/>
</dbReference>
<dbReference type="EMBL" id="JBEGIE010000045">
    <property type="protein sequence ID" value="MEV4912750.1"/>
    <property type="molecule type" value="Genomic_DNA"/>
</dbReference>
<evidence type="ECO:0000313" key="3">
    <source>
        <dbReference type="Proteomes" id="UP001552502"/>
    </source>
</evidence>
<reference evidence="2 3" key="1">
    <citation type="journal article" date="2023" name="Proc. Natl. Acad. Sci. U.S.A.">
        <title>Bacterial tolerance to host-exuded specialized metabolites structures the maize root microbiome.</title>
        <authorList>
            <person name="Thoenen L."/>
            <person name="Giroud C."/>
            <person name="Kreuzer M."/>
            <person name="Waelchli J."/>
            <person name="Gfeller V."/>
            <person name="Deslandes-Herold G."/>
            <person name="Mateo P."/>
            <person name="Robert C.A.M."/>
            <person name="Ahrens C.H."/>
            <person name="Rubio-Somoza I."/>
            <person name="Bruggmann R."/>
            <person name="Erb M."/>
            <person name="Schlaeppi K."/>
        </authorList>
    </citation>
    <scope>NUCLEOTIDE SEQUENCE [LARGE SCALE GENOMIC DNA]</scope>
    <source>
        <strain evidence="2 3">LBA1-1-1.1</strain>
    </source>
</reference>
<evidence type="ECO:0000313" key="2">
    <source>
        <dbReference type="EMBL" id="MEV4912750.1"/>
    </source>
</evidence>
<proteinExistence type="predicted"/>
<protein>
    <submittedName>
        <fullName evidence="2">TNT domain-containing protein</fullName>
    </submittedName>
</protein>
<evidence type="ECO:0000259" key="1">
    <source>
        <dbReference type="Pfam" id="PF14021"/>
    </source>
</evidence>
<sequence length="74" mass="8374">MPYEQRELAPGANKKPYNVYELIKPVDAMGGTIAPWFGESGMGTQSEFIELPPLSLRLEEGGFLSKEFYRTLIY</sequence>
<keyword evidence="3" id="KW-1185">Reference proteome</keyword>
<comment type="caution">
    <text evidence="2">The sequence shown here is derived from an EMBL/GenBank/DDBJ whole genome shotgun (WGS) entry which is preliminary data.</text>
</comment>